<dbReference type="InterPro" id="IPR008693">
    <property type="entry name" value="MmpS"/>
</dbReference>
<dbReference type="AlphaFoldDB" id="A0A1X2EUJ4"/>
<dbReference type="Gene3D" id="2.60.40.2880">
    <property type="entry name" value="MmpS1-5, C-terminal soluble domain"/>
    <property type="match status" value="1"/>
</dbReference>
<evidence type="ECO:0000256" key="5">
    <source>
        <dbReference type="ARBA" id="ARBA00022989"/>
    </source>
</evidence>
<evidence type="ECO:0000256" key="4">
    <source>
        <dbReference type="ARBA" id="ARBA00022692"/>
    </source>
</evidence>
<reference evidence="9 10" key="1">
    <citation type="submission" date="2016-01" db="EMBL/GenBank/DDBJ databases">
        <title>The new phylogeny of the genus Mycobacterium.</title>
        <authorList>
            <person name="Tarcisio F."/>
            <person name="Conor M."/>
            <person name="Antonella G."/>
            <person name="Elisabetta G."/>
            <person name="Giulia F.S."/>
            <person name="Sara T."/>
            <person name="Anna F."/>
            <person name="Clotilde B."/>
            <person name="Roberto B."/>
            <person name="Veronica D.S."/>
            <person name="Fabio R."/>
            <person name="Monica P."/>
            <person name="Olivier J."/>
            <person name="Enrico T."/>
            <person name="Nicola S."/>
        </authorList>
    </citation>
    <scope>NUCLEOTIDE SEQUENCE [LARGE SCALE GENOMIC DNA]</scope>
    <source>
        <strain evidence="9 10">ATCC 700010</strain>
    </source>
</reference>
<gene>
    <name evidence="9" type="ORF">AWC31_06140</name>
</gene>
<keyword evidence="8" id="KW-0732">Signal</keyword>
<evidence type="ECO:0000313" key="10">
    <source>
        <dbReference type="Proteomes" id="UP000193964"/>
    </source>
</evidence>
<dbReference type="Pfam" id="PF05423">
    <property type="entry name" value="Mycobact_memb"/>
    <property type="match status" value="1"/>
</dbReference>
<evidence type="ECO:0000313" key="9">
    <source>
        <dbReference type="EMBL" id="ORX09796.1"/>
    </source>
</evidence>
<dbReference type="GO" id="GO:0005886">
    <property type="term" value="C:plasma membrane"/>
    <property type="evidence" value="ECO:0007669"/>
    <property type="project" value="UniProtKB-SubCell"/>
</dbReference>
<organism evidence="9 10">
    <name type="scientific">Mycolicibacterium wolinskyi</name>
    <dbReference type="NCBI Taxonomy" id="59750"/>
    <lineage>
        <taxon>Bacteria</taxon>
        <taxon>Bacillati</taxon>
        <taxon>Actinomycetota</taxon>
        <taxon>Actinomycetes</taxon>
        <taxon>Mycobacteriales</taxon>
        <taxon>Mycobacteriaceae</taxon>
        <taxon>Mycolicibacterium</taxon>
    </lineage>
</organism>
<evidence type="ECO:0000256" key="8">
    <source>
        <dbReference type="SAM" id="SignalP"/>
    </source>
</evidence>
<sequence>MSISYPARFAVVALAATAVTVPAPAQADPLPYGPDTCIQGYVWREARSGDTVCVTPETRSTVAQQNANPKAHKDPNGAYGPESCAQGYVWREAFDGDTICVTPDFRQQMFDDNAAASSRKQANAPEPTPQAGGDSTVVFEITGSGTVYSIDVDPGGRKATENTQVPWKTTATVGPDVGLLQVVAVGKTGEQGCRITLDNEVVAEEPVGGGAHCVFSRP</sequence>
<protein>
    <recommendedName>
        <fullName evidence="11">Mycobacterium membrane protein</fullName>
    </recommendedName>
</protein>
<feature type="chain" id="PRO_5012913963" description="Mycobacterium membrane protein" evidence="8">
    <location>
        <begin position="28"/>
        <end position="218"/>
    </location>
</feature>
<feature type="region of interest" description="Disordered" evidence="7">
    <location>
        <begin position="114"/>
        <end position="135"/>
    </location>
</feature>
<accession>A0A1X2EUJ4</accession>
<keyword evidence="4" id="KW-0812">Transmembrane</keyword>
<evidence type="ECO:0000256" key="1">
    <source>
        <dbReference type="ARBA" id="ARBA00004236"/>
    </source>
</evidence>
<dbReference type="Proteomes" id="UP000193964">
    <property type="component" value="Unassembled WGS sequence"/>
</dbReference>
<comment type="similarity">
    <text evidence="2">Belongs to the MmpS family.</text>
</comment>
<keyword evidence="5" id="KW-1133">Transmembrane helix</keyword>
<feature type="region of interest" description="Disordered" evidence="7">
    <location>
        <begin position="60"/>
        <end position="79"/>
    </location>
</feature>
<comment type="caution">
    <text evidence="9">The sequence shown here is derived from an EMBL/GenBank/DDBJ whole genome shotgun (WGS) entry which is preliminary data.</text>
</comment>
<dbReference type="RefSeq" id="WP_085148790.1">
    <property type="nucleotide sequence ID" value="NZ_JACKUA010000028.1"/>
</dbReference>
<dbReference type="InterPro" id="IPR038468">
    <property type="entry name" value="MmpS_C"/>
</dbReference>
<proteinExistence type="inferred from homology"/>
<evidence type="ECO:0000256" key="3">
    <source>
        <dbReference type="ARBA" id="ARBA00022475"/>
    </source>
</evidence>
<comment type="subcellular location">
    <subcellularLocation>
        <location evidence="1">Cell membrane</location>
    </subcellularLocation>
</comment>
<dbReference type="OrthoDB" id="4548672at2"/>
<evidence type="ECO:0008006" key="11">
    <source>
        <dbReference type="Google" id="ProtNLM"/>
    </source>
</evidence>
<feature type="signal peptide" evidence="8">
    <location>
        <begin position="1"/>
        <end position="27"/>
    </location>
</feature>
<keyword evidence="6" id="KW-0472">Membrane</keyword>
<evidence type="ECO:0000256" key="2">
    <source>
        <dbReference type="ARBA" id="ARBA00007531"/>
    </source>
</evidence>
<evidence type="ECO:0000256" key="7">
    <source>
        <dbReference type="SAM" id="MobiDB-lite"/>
    </source>
</evidence>
<name>A0A1X2EUJ4_9MYCO</name>
<dbReference type="EMBL" id="LQQA01000033">
    <property type="protein sequence ID" value="ORX09796.1"/>
    <property type="molecule type" value="Genomic_DNA"/>
</dbReference>
<keyword evidence="3" id="KW-1003">Cell membrane</keyword>
<evidence type="ECO:0000256" key="6">
    <source>
        <dbReference type="ARBA" id="ARBA00023136"/>
    </source>
</evidence>